<feature type="transmembrane region" description="Helical" evidence="7">
    <location>
        <begin position="97"/>
        <end position="120"/>
    </location>
</feature>
<feature type="domain" description="ABC transmembrane type-1" evidence="8">
    <location>
        <begin position="97"/>
        <end position="295"/>
    </location>
</feature>
<feature type="transmembrane region" description="Helical" evidence="7">
    <location>
        <begin position="277"/>
        <end position="295"/>
    </location>
</feature>
<keyword evidence="9" id="KW-0762">Sugar transport</keyword>
<protein>
    <submittedName>
        <fullName evidence="9">Sugar transporter</fullName>
    </submittedName>
</protein>
<dbReference type="InterPro" id="IPR035906">
    <property type="entry name" value="MetI-like_sf"/>
</dbReference>
<evidence type="ECO:0000256" key="6">
    <source>
        <dbReference type="ARBA" id="ARBA00023136"/>
    </source>
</evidence>
<comment type="similarity">
    <text evidence="7">Belongs to the binding-protein-dependent transport system permease family.</text>
</comment>
<name>A0A919E1I2_9ACTN</name>
<evidence type="ECO:0000256" key="3">
    <source>
        <dbReference type="ARBA" id="ARBA00022475"/>
    </source>
</evidence>
<evidence type="ECO:0000259" key="8">
    <source>
        <dbReference type="PROSITE" id="PS50928"/>
    </source>
</evidence>
<keyword evidence="10" id="KW-1185">Reference proteome</keyword>
<dbReference type="InterPro" id="IPR000515">
    <property type="entry name" value="MetI-like"/>
</dbReference>
<keyword evidence="3" id="KW-1003">Cell membrane</keyword>
<feature type="transmembrane region" description="Helical" evidence="7">
    <location>
        <begin position="37"/>
        <end position="57"/>
    </location>
</feature>
<proteinExistence type="inferred from homology"/>
<organism evidence="9 10">
    <name type="scientific">Streptomyces spiralis</name>
    <dbReference type="NCBI Taxonomy" id="66376"/>
    <lineage>
        <taxon>Bacteria</taxon>
        <taxon>Bacillati</taxon>
        <taxon>Actinomycetota</taxon>
        <taxon>Actinomycetes</taxon>
        <taxon>Kitasatosporales</taxon>
        <taxon>Streptomycetaceae</taxon>
        <taxon>Streptomyces</taxon>
    </lineage>
</organism>
<keyword evidence="6 7" id="KW-0472">Membrane</keyword>
<dbReference type="EMBL" id="BNBC01000058">
    <property type="protein sequence ID" value="GHF10321.1"/>
    <property type="molecule type" value="Genomic_DNA"/>
</dbReference>
<dbReference type="GO" id="GO:0055085">
    <property type="term" value="P:transmembrane transport"/>
    <property type="evidence" value="ECO:0007669"/>
    <property type="project" value="InterPro"/>
</dbReference>
<comment type="caution">
    <text evidence="9">The sequence shown here is derived from an EMBL/GenBank/DDBJ whole genome shotgun (WGS) entry which is preliminary data.</text>
</comment>
<reference evidence="9" key="2">
    <citation type="submission" date="2020-09" db="EMBL/GenBank/DDBJ databases">
        <authorList>
            <person name="Sun Q."/>
            <person name="Ohkuma M."/>
        </authorList>
    </citation>
    <scope>NUCLEOTIDE SEQUENCE</scope>
    <source>
        <strain evidence="9">JCM 3302</strain>
    </source>
</reference>
<dbReference type="PANTHER" id="PTHR43744">
    <property type="entry name" value="ABC TRANSPORTER PERMEASE PROTEIN MG189-RELATED-RELATED"/>
    <property type="match status" value="1"/>
</dbReference>
<evidence type="ECO:0000313" key="10">
    <source>
        <dbReference type="Proteomes" id="UP000641386"/>
    </source>
</evidence>
<evidence type="ECO:0000256" key="2">
    <source>
        <dbReference type="ARBA" id="ARBA00022448"/>
    </source>
</evidence>
<keyword evidence="4 7" id="KW-0812">Transmembrane</keyword>
<dbReference type="AlphaFoldDB" id="A0A919E1I2"/>
<keyword evidence="5 7" id="KW-1133">Transmembrane helix</keyword>
<sequence length="310" mass="33478">MSNRVTAVGKPVTARKGRVPRMGKSSRSLAGPRPGPLQYLLLIGLAVLFVYPIWWAISSSLKPPAEIIRDPLSFSPGSATLGNYRAMFHDVPIGTGFLNTVLVVAVKGAMTMFFCPLAGYAFAKYRFPGRNLLFGVLMLTLMLPTLVLIIPLLLEMSELGWVNTYQALILPGSIDAFSIFWMRQTIAAVPDELLDAGRVDGASEFGIFARIVLPVIRPGLAALGVLTAMNVYNDFVWPVVAVNDEKHQTLQVVLSTLAQNVTGNRIGADFASVWGELLAAGSIAMLPVLVLFVLLQRHFINGILAGSVKG</sequence>
<keyword evidence="2 7" id="KW-0813">Transport</keyword>
<accession>A0A919E1I2</accession>
<evidence type="ECO:0000313" key="9">
    <source>
        <dbReference type="EMBL" id="GHF10321.1"/>
    </source>
</evidence>
<evidence type="ECO:0000256" key="4">
    <source>
        <dbReference type="ARBA" id="ARBA00022692"/>
    </source>
</evidence>
<dbReference type="PANTHER" id="PTHR43744:SF12">
    <property type="entry name" value="ABC TRANSPORTER PERMEASE PROTEIN MG189-RELATED"/>
    <property type="match status" value="1"/>
</dbReference>
<dbReference type="Proteomes" id="UP000641386">
    <property type="component" value="Unassembled WGS sequence"/>
</dbReference>
<evidence type="ECO:0000256" key="5">
    <source>
        <dbReference type="ARBA" id="ARBA00022989"/>
    </source>
</evidence>
<dbReference type="GO" id="GO:0005886">
    <property type="term" value="C:plasma membrane"/>
    <property type="evidence" value="ECO:0007669"/>
    <property type="project" value="UniProtKB-SubCell"/>
</dbReference>
<reference evidence="9" key="1">
    <citation type="journal article" date="2014" name="Int. J. Syst. Evol. Microbiol.">
        <title>Complete genome sequence of Corynebacterium casei LMG S-19264T (=DSM 44701T), isolated from a smear-ripened cheese.</title>
        <authorList>
            <consortium name="US DOE Joint Genome Institute (JGI-PGF)"/>
            <person name="Walter F."/>
            <person name="Albersmeier A."/>
            <person name="Kalinowski J."/>
            <person name="Ruckert C."/>
        </authorList>
    </citation>
    <scope>NUCLEOTIDE SEQUENCE</scope>
    <source>
        <strain evidence="9">JCM 3302</strain>
    </source>
</reference>
<gene>
    <name evidence="9" type="ORF">GCM10014715_77530</name>
</gene>
<comment type="subcellular location">
    <subcellularLocation>
        <location evidence="1 7">Cell membrane</location>
        <topology evidence="1 7">Multi-pass membrane protein</topology>
    </subcellularLocation>
</comment>
<evidence type="ECO:0000256" key="7">
    <source>
        <dbReference type="RuleBase" id="RU363032"/>
    </source>
</evidence>
<dbReference type="SUPFAM" id="SSF161098">
    <property type="entry name" value="MetI-like"/>
    <property type="match status" value="1"/>
</dbReference>
<dbReference type="CDD" id="cd06261">
    <property type="entry name" value="TM_PBP2"/>
    <property type="match status" value="1"/>
</dbReference>
<evidence type="ECO:0000256" key="1">
    <source>
        <dbReference type="ARBA" id="ARBA00004651"/>
    </source>
</evidence>
<dbReference type="PROSITE" id="PS50928">
    <property type="entry name" value="ABC_TM1"/>
    <property type="match status" value="1"/>
</dbReference>
<dbReference type="Gene3D" id="1.10.3720.10">
    <property type="entry name" value="MetI-like"/>
    <property type="match status" value="1"/>
</dbReference>
<dbReference type="Pfam" id="PF00528">
    <property type="entry name" value="BPD_transp_1"/>
    <property type="match status" value="1"/>
</dbReference>
<feature type="transmembrane region" description="Helical" evidence="7">
    <location>
        <begin position="132"/>
        <end position="154"/>
    </location>
</feature>